<feature type="transmembrane region" description="Helical" evidence="8">
    <location>
        <begin position="173"/>
        <end position="192"/>
    </location>
</feature>
<feature type="transmembrane region" description="Helical" evidence="8">
    <location>
        <begin position="279"/>
        <end position="299"/>
    </location>
</feature>
<evidence type="ECO:0000256" key="1">
    <source>
        <dbReference type="ARBA" id="ARBA00004141"/>
    </source>
</evidence>
<feature type="transmembrane region" description="Helical" evidence="8">
    <location>
        <begin position="315"/>
        <end position="334"/>
    </location>
</feature>
<feature type="region of interest" description="Disordered" evidence="7">
    <location>
        <begin position="1"/>
        <end position="54"/>
    </location>
</feature>
<dbReference type="PANTHER" id="PTHR11360">
    <property type="entry name" value="MONOCARBOXYLATE TRANSPORTER"/>
    <property type="match status" value="1"/>
</dbReference>
<keyword evidence="11" id="KW-1185">Reference proteome</keyword>
<feature type="transmembrane region" description="Helical" evidence="8">
    <location>
        <begin position="148"/>
        <end position="167"/>
    </location>
</feature>
<protein>
    <recommendedName>
        <fullName evidence="9">Major facilitator superfamily (MFS) profile domain-containing protein</fullName>
    </recommendedName>
</protein>
<evidence type="ECO:0000256" key="3">
    <source>
        <dbReference type="ARBA" id="ARBA00022448"/>
    </source>
</evidence>
<evidence type="ECO:0000256" key="4">
    <source>
        <dbReference type="ARBA" id="ARBA00022692"/>
    </source>
</evidence>
<feature type="region of interest" description="Disordered" evidence="7">
    <location>
        <begin position="492"/>
        <end position="528"/>
    </location>
</feature>
<dbReference type="PANTHER" id="PTHR11360:SF224">
    <property type="entry name" value="MAJOR FACILITATOR SUPERFAMILY (MFS) PROFILE DOMAIN-CONTAINING PROTEIN-RELATED"/>
    <property type="match status" value="1"/>
</dbReference>
<feature type="transmembrane region" description="Helical" evidence="8">
    <location>
        <begin position="371"/>
        <end position="396"/>
    </location>
</feature>
<evidence type="ECO:0000256" key="2">
    <source>
        <dbReference type="ARBA" id="ARBA00006727"/>
    </source>
</evidence>
<evidence type="ECO:0000256" key="7">
    <source>
        <dbReference type="SAM" id="MobiDB-lite"/>
    </source>
</evidence>
<dbReference type="SUPFAM" id="SSF103473">
    <property type="entry name" value="MFS general substrate transporter"/>
    <property type="match status" value="1"/>
</dbReference>
<proteinExistence type="inferred from homology"/>
<evidence type="ECO:0000313" key="10">
    <source>
        <dbReference type="EMBL" id="QPG94014.1"/>
    </source>
</evidence>
<keyword evidence="3" id="KW-0813">Transport</keyword>
<comment type="subcellular location">
    <subcellularLocation>
        <location evidence="1">Membrane</location>
        <topology evidence="1">Multi-pass membrane protein</topology>
    </subcellularLocation>
</comment>
<dbReference type="GO" id="GO:0022857">
    <property type="term" value="F:transmembrane transporter activity"/>
    <property type="evidence" value="ECO:0007669"/>
    <property type="project" value="InterPro"/>
</dbReference>
<dbReference type="AlphaFoldDB" id="A0A7S9KKL2"/>
<evidence type="ECO:0000259" key="9">
    <source>
        <dbReference type="PROSITE" id="PS50850"/>
    </source>
</evidence>
<dbReference type="EMBL" id="CP031385">
    <property type="protein sequence ID" value="QPG94014.1"/>
    <property type="molecule type" value="Genomic_DNA"/>
</dbReference>
<dbReference type="OrthoDB" id="5667at2759"/>
<name>A0A7S9KKL2_EPIFF</name>
<dbReference type="InterPro" id="IPR036259">
    <property type="entry name" value="MFS_trans_sf"/>
</dbReference>
<reference evidence="10 11" key="1">
    <citation type="journal article" date="2018" name="PLoS Genet.">
        <title>Repeat elements organise 3D genome structure and mediate transcription in the filamentous fungus Epichloe festucae.</title>
        <authorList>
            <person name="Winter D.J."/>
            <person name="Ganley A.R.D."/>
            <person name="Young C.A."/>
            <person name="Liachko I."/>
            <person name="Schardl C.L."/>
            <person name="Dupont P.Y."/>
            <person name="Berry D."/>
            <person name="Ram A."/>
            <person name="Scott B."/>
            <person name="Cox M.P."/>
        </authorList>
    </citation>
    <scope>NUCLEOTIDE SEQUENCE [LARGE SCALE GENOMIC DNA]</scope>
    <source>
        <strain evidence="10 11">Fl1</strain>
    </source>
</reference>
<dbReference type="InterPro" id="IPR020846">
    <property type="entry name" value="MFS_dom"/>
</dbReference>
<keyword evidence="4 8" id="KW-0812">Transmembrane</keyword>
<feature type="transmembrane region" description="Helical" evidence="8">
    <location>
        <begin position="346"/>
        <end position="365"/>
    </location>
</feature>
<keyword evidence="6 8" id="KW-0472">Membrane</keyword>
<sequence length="580" mass="61401">MTPASSSKRQPSSGSLSSKTAQQNDQTSAGNAYPAGKTDAEKASAEDEHSGPPAPDGGAAAWLVVLGIGAFQQFYQHELLPSYSASTIAWIPSLQIFFMNAMVSTAHLLPLHSASSFLSGASKLFGLTFMEKGPIVGTLYDKYGPRQLIFWGSILHVFGLMMCSLGTQYYQILLAQGVCSAIGVSAIFQPSMNCMNGWFDKKRGAAFGIVATGSSLGGVIFPIMVSRLIRQVGFPWAMRTCAFLILALLIFTNLTVRTFQPIRPQKLTRTLLAQPFRELNFVFLCAGFFCFTFGIYIPIDYLPVQALDAGMDPNLAQYLLSILNAASLFGRLFSGIMGDRIGRFNMFTVVCALTGLWVLALWIPSSGTGGIIAFAALFGFCSGAYVSLIPALVVQISPLREIGLRMGIMFFVGKDLGRQLPSHLSLTQTPPHPPPLDSKDHPLPIMAGKMFNLLTILVTLMGLASAQTQTTASGSTVSAGITTMSGSADMSTAAASTATPPSGAVNTGAASSMSNHPHHNQNTTPAAAAAVAATGPKIKFGLPTASNANPVRNAGRRPSQPGLRKLTIVVGLVTYGLILL</sequence>
<keyword evidence="5 8" id="KW-1133">Transmembrane helix</keyword>
<evidence type="ECO:0000256" key="6">
    <source>
        <dbReference type="ARBA" id="ARBA00023136"/>
    </source>
</evidence>
<dbReference type="Proteomes" id="UP000594364">
    <property type="component" value="Chromosome 1"/>
</dbReference>
<accession>A0A7S9KKL2</accession>
<feature type="compositionally biased region" description="Low complexity" evidence="7">
    <location>
        <begin position="492"/>
        <end position="504"/>
    </location>
</feature>
<comment type="similarity">
    <text evidence="2">Belongs to the major facilitator superfamily. Monocarboxylate porter (TC 2.A.1.13) family.</text>
</comment>
<feature type="transmembrane region" description="Helical" evidence="8">
    <location>
        <begin position="204"/>
        <end position="224"/>
    </location>
</feature>
<dbReference type="PROSITE" id="PS50850">
    <property type="entry name" value="MFS"/>
    <property type="match status" value="1"/>
</dbReference>
<gene>
    <name evidence="10" type="ORF">C2857_004030</name>
</gene>
<dbReference type="Pfam" id="PF07690">
    <property type="entry name" value="MFS_1"/>
    <property type="match status" value="1"/>
</dbReference>
<dbReference type="GO" id="GO:0016020">
    <property type="term" value="C:membrane"/>
    <property type="evidence" value="ECO:0007669"/>
    <property type="project" value="UniProtKB-SubCell"/>
</dbReference>
<dbReference type="InterPro" id="IPR011701">
    <property type="entry name" value="MFS"/>
</dbReference>
<evidence type="ECO:0000256" key="5">
    <source>
        <dbReference type="ARBA" id="ARBA00022989"/>
    </source>
</evidence>
<organism evidence="10 11">
    <name type="scientific">Epichloe festucae (strain Fl1)</name>
    <dbReference type="NCBI Taxonomy" id="877507"/>
    <lineage>
        <taxon>Eukaryota</taxon>
        <taxon>Fungi</taxon>
        <taxon>Dikarya</taxon>
        <taxon>Ascomycota</taxon>
        <taxon>Pezizomycotina</taxon>
        <taxon>Sordariomycetes</taxon>
        <taxon>Hypocreomycetidae</taxon>
        <taxon>Hypocreales</taxon>
        <taxon>Clavicipitaceae</taxon>
        <taxon>Epichloe</taxon>
    </lineage>
</organism>
<feature type="compositionally biased region" description="Polar residues" evidence="7">
    <location>
        <begin position="508"/>
        <end position="525"/>
    </location>
</feature>
<dbReference type="InterPro" id="IPR050327">
    <property type="entry name" value="Proton-linked_MCT"/>
</dbReference>
<feature type="domain" description="Major facilitator superfamily (MFS) profile" evidence="9">
    <location>
        <begin position="62"/>
        <end position="467"/>
    </location>
</feature>
<feature type="compositionally biased region" description="Polar residues" evidence="7">
    <location>
        <begin position="1"/>
        <end position="30"/>
    </location>
</feature>
<evidence type="ECO:0000256" key="8">
    <source>
        <dbReference type="SAM" id="Phobius"/>
    </source>
</evidence>
<feature type="compositionally biased region" description="Basic and acidic residues" evidence="7">
    <location>
        <begin position="38"/>
        <end position="50"/>
    </location>
</feature>
<dbReference type="Gene3D" id="1.20.1250.20">
    <property type="entry name" value="MFS general substrate transporter like domains"/>
    <property type="match status" value="2"/>
</dbReference>
<feature type="transmembrane region" description="Helical" evidence="8">
    <location>
        <begin position="236"/>
        <end position="259"/>
    </location>
</feature>
<evidence type="ECO:0000313" key="11">
    <source>
        <dbReference type="Proteomes" id="UP000594364"/>
    </source>
</evidence>